<evidence type="ECO:0000313" key="4">
    <source>
        <dbReference type="Proteomes" id="UP000053557"/>
    </source>
</evidence>
<dbReference type="Proteomes" id="UP000053557">
    <property type="component" value="Unassembled WGS sequence"/>
</dbReference>
<dbReference type="EMBL" id="LPVJ01000058">
    <property type="protein sequence ID" value="KUO95142.1"/>
    <property type="molecule type" value="Genomic_DNA"/>
</dbReference>
<comment type="caution">
    <text evidence="3">The sequence shown here is derived from an EMBL/GenBank/DDBJ whole genome shotgun (WGS) entry which is preliminary data.</text>
</comment>
<dbReference type="OrthoDB" id="26855at2"/>
<dbReference type="RefSeq" id="WP_067718159.1">
    <property type="nucleotide sequence ID" value="NZ_LPVJ01000058.1"/>
</dbReference>
<dbReference type="Gene3D" id="3.40.50.1110">
    <property type="entry name" value="SGNH hydrolase"/>
    <property type="match status" value="1"/>
</dbReference>
<sequence>MIYVALGDSITHGYDSSKPSLRYVDQLTEKLNKFRATHAYVNAKPGYTALQLLASMEKIPPCILAESALTTVMIGGNDLLRVLPWYLNDPEEGRRRLETNVIPVVREILVKAKPSRHTILLLCTIYNPFPNSDLAARGVGDYNEMLARLATECSCELVRIDDSYQGQESELVKGYRRGALEDYRLIKNPIHPNDLGHARIAEAIFHVYKKRAREELVSTKKRKEHHAREVRGGGRSRKRGGVAGNGGQR</sequence>
<protein>
    <recommendedName>
        <fullName evidence="2">SGNH hydrolase-type esterase domain-containing protein</fullName>
    </recommendedName>
</protein>
<feature type="region of interest" description="Disordered" evidence="1">
    <location>
        <begin position="216"/>
        <end position="249"/>
    </location>
</feature>
<dbReference type="AlphaFoldDB" id="A0A101XPH2"/>
<evidence type="ECO:0000313" key="3">
    <source>
        <dbReference type="EMBL" id="KUO95142.1"/>
    </source>
</evidence>
<proteinExistence type="predicted"/>
<dbReference type="InterPro" id="IPR036514">
    <property type="entry name" value="SGNH_hydro_sf"/>
</dbReference>
<keyword evidence="4" id="KW-1185">Reference proteome</keyword>
<accession>A0A101XPH2</accession>
<dbReference type="InterPro" id="IPR013830">
    <property type="entry name" value="SGNH_hydro"/>
</dbReference>
<evidence type="ECO:0000256" key="1">
    <source>
        <dbReference type="SAM" id="MobiDB-lite"/>
    </source>
</evidence>
<feature type="domain" description="SGNH hydrolase-type esterase" evidence="2">
    <location>
        <begin position="5"/>
        <end position="199"/>
    </location>
</feature>
<evidence type="ECO:0000259" key="2">
    <source>
        <dbReference type="Pfam" id="PF13472"/>
    </source>
</evidence>
<name>A0A101XPH2_9BACL</name>
<dbReference type="CDD" id="cd00229">
    <property type="entry name" value="SGNH_hydrolase"/>
    <property type="match status" value="1"/>
</dbReference>
<dbReference type="SUPFAM" id="SSF52266">
    <property type="entry name" value="SGNH hydrolase"/>
    <property type="match status" value="1"/>
</dbReference>
<organism evidence="3 4">
    <name type="scientific">Ferroacidibacillus organovorans</name>
    <dbReference type="NCBI Taxonomy" id="1765683"/>
    <lineage>
        <taxon>Bacteria</taxon>
        <taxon>Bacillati</taxon>
        <taxon>Bacillota</taxon>
        <taxon>Bacilli</taxon>
        <taxon>Bacillales</taxon>
        <taxon>Alicyclobacillaceae</taxon>
        <taxon>Ferroacidibacillus</taxon>
    </lineage>
</organism>
<dbReference type="Pfam" id="PF13472">
    <property type="entry name" value="Lipase_GDSL_2"/>
    <property type="match status" value="1"/>
</dbReference>
<gene>
    <name evidence="3" type="ORF">ATW55_13385</name>
</gene>
<reference evidence="3 4" key="1">
    <citation type="submission" date="2015-12" db="EMBL/GenBank/DDBJ databases">
        <title>Draft genome sequence of Acidibacillus ferrooxidans ITV001, isolated from a chalcopyrite acid mine drainage site in Brazil.</title>
        <authorList>
            <person name="Dall'Agnol H."/>
            <person name="Nancucheo I."/>
            <person name="Johnson B."/>
            <person name="Oliveira R."/>
            <person name="Leite L."/>
            <person name="Pylro V."/>
            <person name="Nunes G.L."/>
            <person name="Tzotzos G."/>
            <person name="Fernandes G.R."/>
            <person name="Dutra J."/>
            <person name="Orellana S.C."/>
            <person name="Oliveira G."/>
        </authorList>
    </citation>
    <scope>NUCLEOTIDE SEQUENCE [LARGE SCALE GENOMIC DNA]</scope>
    <source>
        <strain evidence="4">ITV01</strain>
    </source>
</reference>